<protein>
    <recommendedName>
        <fullName evidence="4">YppG-like protein</fullName>
    </recommendedName>
</protein>
<name>A0ABT9YEF0_9BACI</name>
<keyword evidence="3" id="KW-1185">Reference proteome</keyword>
<dbReference type="Proteomes" id="UP001225034">
    <property type="component" value="Unassembled WGS sequence"/>
</dbReference>
<accession>A0ABT9YEF0</accession>
<dbReference type="RefSeq" id="WP_306980434.1">
    <property type="nucleotide sequence ID" value="NZ_JAUSUA010000001.1"/>
</dbReference>
<feature type="region of interest" description="Disordered" evidence="1">
    <location>
        <begin position="1"/>
        <end position="52"/>
    </location>
</feature>
<evidence type="ECO:0000256" key="1">
    <source>
        <dbReference type="SAM" id="MobiDB-lite"/>
    </source>
</evidence>
<evidence type="ECO:0000313" key="3">
    <source>
        <dbReference type="Proteomes" id="UP001225034"/>
    </source>
</evidence>
<dbReference type="EMBL" id="JAUSUA010000001">
    <property type="protein sequence ID" value="MDQ0206212.1"/>
    <property type="molecule type" value="Genomic_DNA"/>
</dbReference>
<evidence type="ECO:0000313" key="2">
    <source>
        <dbReference type="EMBL" id="MDQ0206212.1"/>
    </source>
</evidence>
<evidence type="ECO:0008006" key="4">
    <source>
        <dbReference type="Google" id="ProtNLM"/>
    </source>
</evidence>
<sequence length="96" mass="11107">MLKPYQDRRHPHYHHSYQGRPPYYQGPMNPRRMRGAGVRPHPHAQPVSKTGFIKKAFTSDDGKFDVSRTAQTVDQVIKTVQQVSPYVRKVGAFFIK</sequence>
<reference evidence="2 3" key="1">
    <citation type="submission" date="2023-07" db="EMBL/GenBank/DDBJ databases">
        <title>Genomic Encyclopedia of Type Strains, Phase IV (KMG-IV): sequencing the most valuable type-strain genomes for metagenomic binning, comparative biology and taxonomic classification.</title>
        <authorList>
            <person name="Goeker M."/>
        </authorList>
    </citation>
    <scope>NUCLEOTIDE SEQUENCE [LARGE SCALE GENOMIC DNA]</scope>
    <source>
        <strain evidence="2 3">DSM 19154</strain>
    </source>
</reference>
<comment type="caution">
    <text evidence="2">The sequence shown here is derived from an EMBL/GenBank/DDBJ whole genome shotgun (WGS) entry which is preliminary data.</text>
</comment>
<organism evidence="2 3">
    <name type="scientific">Alkalicoccobacillus murimartini</name>
    <dbReference type="NCBI Taxonomy" id="171685"/>
    <lineage>
        <taxon>Bacteria</taxon>
        <taxon>Bacillati</taxon>
        <taxon>Bacillota</taxon>
        <taxon>Bacilli</taxon>
        <taxon>Bacillales</taxon>
        <taxon>Bacillaceae</taxon>
        <taxon>Alkalicoccobacillus</taxon>
    </lineage>
</organism>
<proteinExistence type="predicted"/>
<gene>
    <name evidence="2" type="ORF">J2S05_000986</name>
</gene>
<dbReference type="Pfam" id="PF14179">
    <property type="entry name" value="YppG"/>
    <property type="match status" value="1"/>
</dbReference>
<dbReference type="InterPro" id="IPR025555">
    <property type="entry name" value="YppG"/>
</dbReference>